<keyword evidence="1" id="KW-0472">Membrane</keyword>
<accession>A0A1M6KRC0</accession>
<name>A0A1M6KRC0_PARC5</name>
<keyword evidence="3" id="KW-1185">Reference proteome</keyword>
<dbReference type="EMBL" id="FRAG01000004">
    <property type="protein sequence ID" value="SHJ61472.1"/>
    <property type="molecule type" value="Genomic_DNA"/>
</dbReference>
<dbReference type="OrthoDB" id="2612185at2"/>
<evidence type="ECO:0000313" key="3">
    <source>
        <dbReference type="Proteomes" id="UP000184465"/>
    </source>
</evidence>
<feature type="transmembrane region" description="Helical" evidence="1">
    <location>
        <begin position="99"/>
        <end position="118"/>
    </location>
</feature>
<sequence>MKILSLITIVFTLTYLIASKVSLLLFKLSNAFFILGITYLIIALIMHVKNVGLFKLIRYNNYKKKQKLLIEKGFEDKDSLMEPYEFFNKDNSNKWNNSIFYIFSIPLLCISVLLAFIGK</sequence>
<keyword evidence="1" id="KW-0812">Transmembrane</keyword>
<protein>
    <submittedName>
        <fullName evidence="2">Uncharacterized protein</fullName>
    </submittedName>
</protein>
<evidence type="ECO:0000256" key="1">
    <source>
        <dbReference type="SAM" id="Phobius"/>
    </source>
</evidence>
<dbReference type="AlphaFoldDB" id="A0A1M6KRC0"/>
<organism evidence="2 3">
    <name type="scientific">Paramaledivibacter caminithermalis (strain DSM 15212 / CIP 107654 / DViRD3)</name>
    <name type="common">Clostridium caminithermale</name>
    <dbReference type="NCBI Taxonomy" id="1121301"/>
    <lineage>
        <taxon>Bacteria</taxon>
        <taxon>Bacillati</taxon>
        <taxon>Bacillota</taxon>
        <taxon>Clostridia</taxon>
        <taxon>Peptostreptococcales</taxon>
        <taxon>Caminicellaceae</taxon>
        <taxon>Paramaledivibacter</taxon>
    </lineage>
</organism>
<gene>
    <name evidence="2" type="ORF">SAMN02745912_00496</name>
</gene>
<dbReference type="RefSeq" id="WP_073146796.1">
    <property type="nucleotide sequence ID" value="NZ_FRAG01000004.1"/>
</dbReference>
<feature type="transmembrane region" description="Helical" evidence="1">
    <location>
        <begin position="28"/>
        <end position="48"/>
    </location>
</feature>
<evidence type="ECO:0000313" key="2">
    <source>
        <dbReference type="EMBL" id="SHJ61472.1"/>
    </source>
</evidence>
<proteinExistence type="predicted"/>
<reference evidence="2 3" key="1">
    <citation type="submission" date="2016-11" db="EMBL/GenBank/DDBJ databases">
        <authorList>
            <person name="Jaros S."/>
            <person name="Januszkiewicz K."/>
            <person name="Wedrychowicz H."/>
        </authorList>
    </citation>
    <scope>NUCLEOTIDE SEQUENCE [LARGE SCALE GENOMIC DNA]</scope>
    <source>
        <strain evidence="2 3">DSM 15212</strain>
    </source>
</reference>
<keyword evidence="1" id="KW-1133">Transmembrane helix</keyword>
<dbReference type="Proteomes" id="UP000184465">
    <property type="component" value="Unassembled WGS sequence"/>
</dbReference>